<evidence type="ECO:0000256" key="4">
    <source>
        <dbReference type="ARBA" id="ARBA00022490"/>
    </source>
</evidence>
<keyword evidence="7" id="KW-0547">Nucleotide-binding</keyword>
<dbReference type="GO" id="GO:0046872">
    <property type="term" value="F:metal ion binding"/>
    <property type="evidence" value="ECO:0007669"/>
    <property type="project" value="UniProtKB-KW"/>
</dbReference>
<dbReference type="Gene3D" id="3.40.50.300">
    <property type="entry name" value="P-loop containing nucleotide triphosphate hydrolases"/>
    <property type="match status" value="1"/>
</dbReference>
<comment type="subcellular location">
    <subcellularLocation>
        <location evidence="1">Cytoplasm</location>
    </subcellularLocation>
</comment>
<dbReference type="GO" id="GO:0002949">
    <property type="term" value="P:tRNA threonylcarbamoyladenosine modification"/>
    <property type="evidence" value="ECO:0007669"/>
    <property type="project" value="InterPro"/>
</dbReference>
<keyword evidence="6" id="KW-0479">Metal-binding</keyword>
<keyword evidence="8" id="KW-0067">ATP-binding</keyword>
<evidence type="ECO:0000256" key="1">
    <source>
        <dbReference type="ARBA" id="ARBA00004496"/>
    </source>
</evidence>
<accession>A0A1J5DZF1</accession>
<dbReference type="PANTHER" id="PTHR33540:SF2">
    <property type="entry name" value="TRNA THREONYLCARBAMOYLADENOSINE BIOSYNTHESIS PROTEIN TSAE"/>
    <property type="match status" value="1"/>
</dbReference>
<protein>
    <recommendedName>
        <fullName evidence="3">tRNA threonylcarbamoyladenosine biosynthesis protein TsaE</fullName>
    </recommendedName>
    <alternativeName>
        <fullName evidence="10">t(6)A37 threonylcarbamoyladenosine biosynthesis protein TsaE</fullName>
    </alternativeName>
</protein>
<comment type="caution">
    <text evidence="11">The sequence shown here is derived from an EMBL/GenBank/DDBJ whole genome shotgun (WGS) entry which is preliminary data.</text>
</comment>
<dbReference type="GO" id="GO:0016740">
    <property type="term" value="F:transferase activity"/>
    <property type="evidence" value="ECO:0007669"/>
    <property type="project" value="UniProtKB-KW"/>
</dbReference>
<dbReference type="STRING" id="1817895.AUJ95_03185"/>
<organism evidence="11 12">
    <name type="scientific">Candidatus Desantisbacteria bacterium CG2_30_40_21</name>
    <dbReference type="NCBI Taxonomy" id="1817895"/>
    <lineage>
        <taxon>Bacteria</taxon>
        <taxon>Candidatus Desantisiibacteriota</taxon>
    </lineage>
</organism>
<dbReference type="EMBL" id="MNYI01000077">
    <property type="protein sequence ID" value="OIP41532.1"/>
    <property type="molecule type" value="Genomic_DNA"/>
</dbReference>
<evidence type="ECO:0000256" key="8">
    <source>
        <dbReference type="ARBA" id="ARBA00022840"/>
    </source>
</evidence>
<name>A0A1J5DZF1_9BACT</name>
<proteinExistence type="inferred from homology"/>
<dbReference type="Proteomes" id="UP000183085">
    <property type="component" value="Unassembled WGS sequence"/>
</dbReference>
<keyword evidence="11" id="KW-0808">Transferase</keyword>
<evidence type="ECO:0000313" key="12">
    <source>
        <dbReference type="Proteomes" id="UP000183085"/>
    </source>
</evidence>
<comment type="similarity">
    <text evidence="2">Belongs to the TsaE family.</text>
</comment>
<sequence>MLTLTTHNPEQTMSIGERLGRVLHEGCIIALIGGLGAGKTVLTKGIARGLEIKEDITSPTFLIVKEYIYGRLPLYHFDLYRLDNISQSGLFDIDEYLFGNGICIIEWAERMEEILPPMHLRIEIQWNKGNQRQINLIPKGDRTNYQGIIEKFLHKA</sequence>
<evidence type="ECO:0000256" key="10">
    <source>
        <dbReference type="ARBA" id="ARBA00032441"/>
    </source>
</evidence>
<evidence type="ECO:0000256" key="5">
    <source>
        <dbReference type="ARBA" id="ARBA00022694"/>
    </source>
</evidence>
<reference evidence="11 12" key="1">
    <citation type="journal article" date="2016" name="Environ. Microbiol.">
        <title>Genomic resolution of a cold subsurface aquifer community provides metabolic insights for novel microbes adapted to high CO concentrations.</title>
        <authorList>
            <person name="Probst A.J."/>
            <person name="Castelle C.J."/>
            <person name="Singh A."/>
            <person name="Brown C.T."/>
            <person name="Anantharaman K."/>
            <person name="Sharon I."/>
            <person name="Hug L.A."/>
            <person name="Burstein D."/>
            <person name="Emerson J.B."/>
            <person name="Thomas B.C."/>
            <person name="Banfield J.F."/>
        </authorList>
    </citation>
    <scope>NUCLEOTIDE SEQUENCE [LARGE SCALE GENOMIC DNA]</scope>
    <source>
        <strain evidence="11">CG2_30_40_21</strain>
    </source>
</reference>
<evidence type="ECO:0000313" key="11">
    <source>
        <dbReference type="EMBL" id="OIP41532.1"/>
    </source>
</evidence>
<keyword evidence="5" id="KW-0819">tRNA processing</keyword>
<evidence type="ECO:0000256" key="9">
    <source>
        <dbReference type="ARBA" id="ARBA00022842"/>
    </source>
</evidence>
<dbReference type="AlphaFoldDB" id="A0A1J5DZF1"/>
<gene>
    <name evidence="11" type="ORF">AUJ95_03185</name>
</gene>
<dbReference type="InterPro" id="IPR027417">
    <property type="entry name" value="P-loop_NTPase"/>
</dbReference>
<dbReference type="PANTHER" id="PTHR33540">
    <property type="entry name" value="TRNA THREONYLCARBAMOYLADENOSINE BIOSYNTHESIS PROTEIN TSAE"/>
    <property type="match status" value="1"/>
</dbReference>
<dbReference type="GO" id="GO:0005737">
    <property type="term" value="C:cytoplasm"/>
    <property type="evidence" value="ECO:0007669"/>
    <property type="project" value="UniProtKB-SubCell"/>
</dbReference>
<dbReference type="SUPFAM" id="SSF52540">
    <property type="entry name" value="P-loop containing nucleoside triphosphate hydrolases"/>
    <property type="match status" value="1"/>
</dbReference>
<evidence type="ECO:0000256" key="6">
    <source>
        <dbReference type="ARBA" id="ARBA00022723"/>
    </source>
</evidence>
<keyword evidence="9" id="KW-0460">Magnesium</keyword>
<dbReference type="GO" id="GO:0005524">
    <property type="term" value="F:ATP binding"/>
    <property type="evidence" value="ECO:0007669"/>
    <property type="project" value="UniProtKB-KW"/>
</dbReference>
<dbReference type="NCBIfam" id="TIGR00150">
    <property type="entry name" value="T6A_YjeE"/>
    <property type="match status" value="1"/>
</dbReference>
<evidence type="ECO:0000256" key="2">
    <source>
        <dbReference type="ARBA" id="ARBA00007599"/>
    </source>
</evidence>
<evidence type="ECO:0000256" key="3">
    <source>
        <dbReference type="ARBA" id="ARBA00019010"/>
    </source>
</evidence>
<dbReference type="InterPro" id="IPR003442">
    <property type="entry name" value="T6A_TsaE"/>
</dbReference>
<dbReference type="Pfam" id="PF02367">
    <property type="entry name" value="TsaE"/>
    <property type="match status" value="1"/>
</dbReference>
<keyword evidence="4" id="KW-0963">Cytoplasm</keyword>
<evidence type="ECO:0000256" key="7">
    <source>
        <dbReference type="ARBA" id="ARBA00022741"/>
    </source>
</evidence>